<dbReference type="GO" id="GO:0004519">
    <property type="term" value="F:endonuclease activity"/>
    <property type="evidence" value="ECO:0007669"/>
    <property type="project" value="InterPro"/>
</dbReference>
<dbReference type="KEGG" id="emp:EZMO1_0346"/>
<dbReference type="OrthoDB" id="5621871at2"/>
<dbReference type="NCBIfam" id="TIGR01876">
    <property type="entry name" value="cas_Cas5d"/>
    <property type="match status" value="1"/>
</dbReference>
<dbReference type="STRING" id="570277.EZMO1_0346"/>
<dbReference type="GO" id="GO:0043571">
    <property type="term" value="P:maintenance of CRISPR repeat elements"/>
    <property type="evidence" value="ECO:0007669"/>
    <property type="project" value="InterPro"/>
</dbReference>
<dbReference type="Pfam" id="PF09704">
    <property type="entry name" value="Cas_Cas5d"/>
    <property type="match status" value="1"/>
</dbReference>
<dbReference type="Gene3D" id="3.30.70.2660">
    <property type="match status" value="1"/>
</dbReference>
<dbReference type="NCBIfam" id="TIGR02593">
    <property type="entry name" value="CRISPR_cas5"/>
    <property type="match status" value="1"/>
</dbReference>
<evidence type="ECO:0000313" key="2">
    <source>
        <dbReference type="EMBL" id="AMO54598.1"/>
    </source>
</evidence>
<dbReference type="GO" id="GO:0051607">
    <property type="term" value="P:defense response to virus"/>
    <property type="evidence" value="ECO:0007669"/>
    <property type="project" value="UniProtKB-KW"/>
</dbReference>
<dbReference type="RefSeq" id="WP_034879459.1">
    <property type="nucleotide sequence ID" value="NZ_CP013251.1"/>
</dbReference>
<dbReference type="InterPro" id="IPR013422">
    <property type="entry name" value="CRISPR-assoc_prot_Cas5_N"/>
</dbReference>
<evidence type="ECO:0000256" key="1">
    <source>
        <dbReference type="ARBA" id="ARBA00023118"/>
    </source>
</evidence>
<dbReference type="PATRIC" id="fig|570277.3.peg.367"/>
<gene>
    <name evidence="2" type="ORF">EZMO1_0346</name>
</gene>
<dbReference type="InterPro" id="IPR021124">
    <property type="entry name" value="CRISPR-assoc_prot_Cas5"/>
</dbReference>
<accession>A0A142B772</accession>
<dbReference type="Proteomes" id="UP000071065">
    <property type="component" value="Chromosome"/>
</dbReference>
<dbReference type="AlphaFoldDB" id="A0A142B772"/>
<protein>
    <submittedName>
        <fullName evidence="2">CRISPR-associated Csd1 family protein</fullName>
    </submittedName>
</protein>
<dbReference type="EMBL" id="CP013251">
    <property type="protein sequence ID" value="AMO54598.1"/>
    <property type="molecule type" value="Genomic_DNA"/>
</dbReference>
<sequence>MGRPRHITLKVWGDFACFTNPAFSVERWSYPVMTPTAARGILNAIYFHKEVCWIVTKINVLKPVRWRGFGTNEIDQCIRKKDIAKVLSDGYQGDVMVTDERRLQFHNLILKDVAYVIHAYAGLLPRYREHPHMTEQEHKQVFQERVKSGLCRFTPWLGQRDYIAYFDEATSFDEPVDLTEPLGMLPLEIIEKSGKVQPVFFNAFIKKGRIRVPRVGAVLPCCSRS</sequence>
<keyword evidence="1" id="KW-0051">Antiviral defense</keyword>
<name>A0A142B772_9GAMM</name>
<proteinExistence type="predicted"/>
<evidence type="ECO:0000313" key="3">
    <source>
        <dbReference type="Proteomes" id="UP000071065"/>
    </source>
</evidence>
<reference evidence="2 3" key="1">
    <citation type="journal article" date="2016" name="Front. Microbiol.">
        <title>Genomic Insight into the Host-Endosymbiont Relationship of Endozoicomonas montiporae CL-33(T) with its Coral Host.</title>
        <authorList>
            <person name="Ding J.-Y."/>
            <person name="Shiu J.-H."/>
            <person name="Chen W.-M."/>
            <person name="Chiang Y.-R."/>
            <person name="Tang S.-L."/>
        </authorList>
    </citation>
    <scope>NUCLEOTIDE SEQUENCE [LARGE SCALE GENOMIC DNA]</scope>
    <source>
        <strain evidence="2 3">CL-33</strain>
    </source>
</reference>
<dbReference type="InterPro" id="IPR010155">
    <property type="entry name" value="CRISPR-assoc_prot_Cas5d"/>
</dbReference>
<organism evidence="2 3">
    <name type="scientific">Endozoicomonas montiporae CL-33</name>
    <dbReference type="NCBI Taxonomy" id="570277"/>
    <lineage>
        <taxon>Bacteria</taxon>
        <taxon>Pseudomonadati</taxon>
        <taxon>Pseudomonadota</taxon>
        <taxon>Gammaproteobacteria</taxon>
        <taxon>Oceanospirillales</taxon>
        <taxon>Endozoicomonadaceae</taxon>
        <taxon>Endozoicomonas</taxon>
    </lineage>
</organism>